<evidence type="ECO:0000313" key="3">
    <source>
        <dbReference type="Proteomes" id="UP000006701"/>
    </source>
</evidence>
<dbReference type="eggNOG" id="ENOG502SQ88">
    <property type="taxonomic scope" value="Eukaryota"/>
</dbReference>
<dbReference type="Proteomes" id="UP000006701">
    <property type="component" value="Unassembled WGS sequence"/>
</dbReference>
<keyword evidence="1" id="KW-1133">Transmembrane helix</keyword>
<dbReference type="STRING" id="344612.A1C780"/>
<evidence type="ECO:0000313" key="2">
    <source>
        <dbReference type="EMBL" id="EAW14251.1"/>
    </source>
</evidence>
<keyword evidence="1" id="KW-0812">Transmembrane</keyword>
<protein>
    <submittedName>
        <fullName evidence="2">Uncharacterized protein</fullName>
    </submittedName>
</protein>
<feature type="transmembrane region" description="Helical" evidence="1">
    <location>
        <begin position="232"/>
        <end position="253"/>
    </location>
</feature>
<dbReference type="OrthoDB" id="1046782at2759"/>
<keyword evidence="3" id="KW-1185">Reference proteome</keyword>
<sequence>MIYPNRNGRKPPARPSVFILIAPSRAVEEDLSQCFSGKVSLTNADRPDFLIHECLVRDSLKGWGDYQAWLEAESRQISNRVLTLDILEKGSGGQSRNISFSAEDRQRLKQLDYYITDMLVILQTMANLINRIGRSCKQNCQVCCSTAAPCSCNEKIEEFEEYTAEAKTYLDRAVWLKERVRSTEQLYLHLSDLLAYEEAAALTQLAHASRTESQEMVKLAAQNARDAAAVKVLTIIGLVYLPTTIVSVQFVHLNDQGDLQISRQVWILAVVAIPLTILTVFTWWLCDRYNVIEALLGRRFDDSNLASGNRHGHAGEEGPSWSSSIALSTIASSQSRRSAPIHT</sequence>
<feature type="transmembrane region" description="Helical" evidence="1">
    <location>
        <begin position="265"/>
        <end position="286"/>
    </location>
</feature>
<accession>A1C780</accession>
<organism evidence="2 3">
    <name type="scientific">Aspergillus clavatus (strain ATCC 1007 / CBS 513.65 / DSM 816 / NCTC 3887 / NRRL 1 / QM 1276 / 107)</name>
    <dbReference type="NCBI Taxonomy" id="344612"/>
    <lineage>
        <taxon>Eukaryota</taxon>
        <taxon>Fungi</taxon>
        <taxon>Dikarya</taxon>
        <taxon>Ascomycota</taxon>
        <taxon>Pezizomycotina</taxon>
        <taxon>Eurotiomycetes</taxon>
        <taxon>Eurotiomycetidae</taxon>
        <taxon>Eurotiales</taxon>
        <taxon>Aspergillaceae</taxon>
        <taxon>Aspergillus</taxon>
        <taxon>Aspergillus subgen. Fumigati</taxon>
    </lineage>
</organism>
<gene>
    <name evidence="2" type="ORF">ACLA_072840</name>
</gene>
<proteinExistence type="predicted"/>
<dbReference type="GeneID" id="4708144"/>
<evidence type="ECO:0000256" key="1">
    <source>
        <dbReference type="SAM" id="Phobius"/>
    </source>
</evidence>
<dbReference type="HOGENOM" id="CLU_808864_0_0_1"/>
<dbReference type="OMA" id="RIISICQ"/>
<dbReference type="AlphaFoldDB" id="A1C780"/>
<dbReference type="RefSeq" id="XP_001275677.1">
    <property type="nucleotide sequence ID" value="XM_001275676.1"/>
</dbReference>
<reference evidence="2 3" key="1">
    <citation type="journal article" date="2008" name="PLoS Genet.">
        <title>Genomic islands in the pathogenic filamentous fungus Aspergillus fumigatus.</title>
        <authorList>
            <person name="Fedorova N.D."/>
            <person name="Khaldi N."/>
            <person name="Joardar V.S."/>
            <person name="Maiti R."/>
            <person name="Amedeo P."/>
            <person name="Anderson M.J."/>
            <person name="Crabtree J."/>
            <person name="Silva J.C."/>
            <person name="Badger J.H."/>
            <person name="Albarraq A."/>
            <person name="Angiuoli S."/>
            <person name="Bussey H."/>
            <person name="Bowyer P."/>
            <person name="Cotty P.J."/>
            <person name="Dyer P.S."/>
            <person name="Egan A."/>
            <person name="Galens K."/>
            <person name="Fraser-Liggett C.M."/>
            <person name="Haas B.J."/>
            <person name="Inman J.M."/>
            <person name="Kent R."/>
            <person name="Lemieux S."/>
            <person name="Malavazi I."/>
            <person name="Orvis J."/>
            <person name="Roemer T."/>
            <person name="Ronning C.M."/>
            <person name="Sundaram J.P."/>
            <person name="Sutton G."/>
            <person name="Turner G."/>
            <person name="Venter J.C."/>
            <person name="White O.R."/>
            <person name="Whitty B.R."/>
            <person name="Youngman P."/>
            <person name="Wolfe K.H."/>
            <person name="Goldman G.H."/>
            <person name="Wortman J.R."/>
            <person name="Jiang B."/>
            <person name="Denning D.W."/>
            <person name="Nierman W.C."/>
        </authorList>
    </citation>
    <scope>NUCLEOTIDE SEQUENCE [LARGE SCALE GENOMIC DNA]</scope>
    <source>
        <strain evidence="3">ATCC 1007 / CBS 513.65 / DSM 816 / NCTC 3887 / NRRL 1</strain>
    </source>
</reference>
<keyword evidence="1" id="KW-0472">Membrane</keyword>
<dbReference type="KEGG" id="act:ACLA_072840"/>
<dbReference type="VEuPathDB" id="FungiDB:ACLA_072840"/>
<dbReference type="Gene3D" id="1.20.58.340">
    <property type="entry name" value="Magnesium transport protein CorA, transmembrane region"/>
    <property type="match status" value="1"/>
</dbReference>
<name>A1C780_ASPCL</name>
<dbReference type="EMBL" id="DS027045">
    <property type="protein sequence ID" value="EAW14251.1"/>
    <property type="molecule type" value="Genomic_DNA"/>
</dbReference>